<dbReference type="AlphaFoldDB" id="A0A932A9K3"/>
<protein>
    <submittedName>
        <fullName evidence="1">Uncharacterized protein</fullName>
    </submittedName>
</protein>
<proteinExistence type="predicted"/>
<sequence>MKKKKGLRFAILLAGLALMVSGLTPLVLRALAADNGPAVTLKSEGVQPRELEDTTEKAIQRDYSAAWKAIASGLGNNDPNALDAGLVGFARDQFAAAIDSQKKTGVKVRYTDKGHQVEAVFYSPDGSAMQLRDTAKLTREVLDGDKVLSRDDVTAHYIVIMAVTEDRWKVRSIEEVPNF</sequence>
<reference evidence="1" key="1">
    <citation type="submission" date="2020-07" db="EMBL/GenBank/DDBJ databases">
        <title>Huge and variable diversity of episymbiotic CPR bacteria and DPANN archaea in groundwater ecosystems.</title>
        <authorList>
            <person name="He C.Y."/>
            <person name="Keren R."/>
            <person name="Whittaker M."/>
            <person name="Farag I.F."/>
            <person name="Doudna J."/>
            <person name="Cate J.H.D."/>
            <person name="Banfield J.F."/>
        </authorList>
    </citation>
    <scope>NUCLEOTIDE SEQUENCE</scope>
    <source>
        <strain evidence="1">NC_groundwater_580_Pr5_B-0.1um_64_19</strain>
    </source>
</reference>
<gene>
    <name evidence="1" type="ORF">HYX28_09845</name>
</gene>
<dbReference type="Proteomes" id="UP000779809">
    <property type="component" value="Unassembled WGS sequence"/>
</dbReference>
<dbReference type="EMBL" id="JACPNR010000011">
    <property type="protein sequence ID" value="MBI2679071.1"/>
    <property type="molecule type" value="Genomic_DNA"/>
</dbReference>
<name>A0A932A9K3_9BACT</name>
<comment type="caution">
    <text evidence="1">The sequence shown here is derived from an EMBL/GenBank/DDBJ whole genome shotgun (WGS) entry which is preliminary data.</text>
</comment>
<evidence type="ECO:0000313" key="1">
    <source>
        <dbReference type="EMBL" id="MBI2679071.1"/>
    </source>
</evidence>
<evidence type="ECO:0000313" key="2">
    <source>
        <dbReference type="Proteomes" id="UP000779809"/>
    </source>
</evidence>
<organism evidence="1 2">
    <name type="scientific">Candidatus Korobacter versatilis</name>
    <dbReference type="NCBI Taxonomy" id="658062"/>
    <lineage>
        <taxon>Bacteria</taxon>
        <taxon>Pseudomonadati</taxon>
        <taxon>Acidobacteriota</taxon>
        <taxon>Terriglobia</taxon>
        <taxon>Terriglobales</taxon>
        <taxon>Candidatus Korobacteraceae</taxon>
        <taxon>Candidatus Korobacter</taxon>
    </lineage>
</organism>
<accession>A0A932A9K3</accession>